<dbReference type="GO" id="GO:0005829">
    <property type="term" value="C:cytosol"/>
    <property type="evidence" value="ECO:0007669"/>
    <property type="project" value="TreeGrafter"/>
</dbReference>
<dbReference type="GO" id="GO:0016020">
    <property type="term" value="C:membrane"/>
    <property type="evidence" value="ECO:0007669"/>
    <property type="project" value="TreeGrafter"/>
</dbReference>
<dbReference type="AlphaFoldDB" id="A0A4Q5LMT1"/>
<keyword evidence="3" id="KW-0648">Protein biosynthesis</keyword>
<evidence type="ECO:0000256" key="2">
    <source>
        <dbReference type="ARBA" id="ARBA00022540"/>
    </source>
</evidence>
<dbReference type="RefSeq" id="WP_129877015.1">
    <property type="nucleotide sequence ID" value="NZ_SEWG01000004.1"/>
</dbReference>
<gene>
    <name evidence="6" type="ORF">EWM62_12625</name>
</gene>
<dbReference type="OrthoDB" id="9806014at2"/>
<proteinExistence type="inferred from homology"/>
<sequence length="87" mass="9912">MSREVKVRPKIDPIEYAEKIDHITRFLGKGDEVKLSVMFRGREITRPEVGEELLRRFAEDLKDHIKPGASTVRDGRSVHIVFAPKGG</sequence>
<dbReference type="NCBIfam" id="TIGR00168">
    <property type="entry name" value="infC"/>
    <property type="match status" value="1"/>
</dbReference>
<dbReference type="GO" id="GO:0032790">
    <property type="term" value="P:ribosome disassembly"/>
    <property type="evidence" value="ECO:0007669"/>
    <property type="project" value="TreeGrafter"/>
</dbReference>
<dbReference type="Proteomes" id="UP000293331">
    <property type="component" value="Unassembled WGS sequence"/>
</dbReference>
<dbReference type="InterPro" id="IPR001288">
    <property type="entry name" value="Translation_initiation_fac_3"/>
</dbReference>
<dbReference type="PANTHER" id="PTHR10938">
    <property type="entry name" value="TRANSLATION INITIATION FACTOR IF-3"/>
    <property type="match status" value="1"/>
</dbReference>
<dbReference type="Pfam" id="PF00707">
    <property type="entry name" value="IF3_C"/>
    <property type="match status" value="1"/>
</dbReference>
<dbReference type="GO" id="GO:0003743">
    <property type="term" value="F:translation initiation factor activity"/>
    <property type="evidence" value="ECO:0007669"/>
    <property type="project" value="UniProtKB-UniRule"/>
</dbReference>
<dbReference type="SUPFAM" id="SSF55200">
    <property type="entry name" value="Translation initiation factor IF3, C-terminal domain"/>
    <property type="match status" value="1"/>
</dbReference>
<reference evidence="6 7" key="1">
    <citation type="submission" date="2019-02" db="EMBL/GenBank/DDBJ databases">
        <title>Bacterial novel species Mucilaginibacter sp. 17JY9-4 isolated from soil.</title>
        <authorList>
            <person name="Jung H.-Y."/>
        </authorList>
    </citation>
    <scope>NUCLEOTIDE SEQUENCE [LARGE SCALE GENOMIC DNA]</scope>
    <source>
        <strain evidence="6 7">17JY9-4</strain>
    </source>
</reference>
<organism evidence="6 7">
    <name type="scientific">Mucilaginibacter terrigena</name>
    <dbReference type="NCBI Taxonomy" id="2492395"/>
    <lineage>
        <taxon>Bacteria</taxon>
        <taxon>Pseudomonadati</taxon>
        <taxon>Bacteroidota</taxon>
        <taxon>Sphingobacteriia</taxon>
        <taxon>Sphingobacteriales</taxon>
        <taxon>Sphingobacteriaceae</taxon>
        <taxon>Mucilaginibacter</taxon>
    </lineage>
</organism>
<accession>A0A4Q5LMT1</accession>
<feature type="domain" description="Translation initiation factor 3 C-terminal" evidence="5">
    <location>
        <begin position="3"/>
        <end position="85"/>
    </location>
</feature>
<dbReference type="EMBL" id="SEWG01000004">
    <property type="protein sequence ID" value="RYU90365.1"/>
    <property type="molecule type" value="Genomic_DNA"/>
</dbReference>
<evidence type="ECO:0000259" key="5">
    <source>
        <dbReference type="Pfam" id="PF00707"/>
    </source>
</evidence>
<dbReference type="InterPro" id="IPR036788">
    <property type="entry name" value="T_IF-3_C_sf"/>
</dbReference>
<evidence type="ECO:0000313" key="7">
    <source>
        <dbReference type="Proteomes" id="UP000293331"/>
    </source>
</evidence>
<evidence type="ECO:0000256" key="1">
    <source>
        <dbReference type="ARBA" id="ARBA00005439"/>
    </source>
</evidence>
<protein>
    <recommendedName>
        <fullName evidence="4">Translation initiation factor IF-3</fullName>
    </recommendedName>
</protein>
<dbReference type="InterPro" id="IPR019815">
    <property type="entry name" value="Translation_initiation_fac_3_C"/>
</dbReference>
<evidence type="ECO:0000313" key="6">
    <source>
        <dbReference type="EMBL" id="RYU90365.1"/>
    </source>
</evidence>
<keyword evidence="7" id="KW-1185">Reference proteome</keyword>
<evidence type="ECO:0000256" key="4">
    <source>
        <dbReference type="NCBIfam" id="TIGR00168"/>
    </source>
</evidence>
<comment type="similarity">
    <text evidence="1">Belongs to the IF-3 family.</text>
</comment>
<comment type="caution">
    <text evidence="6">The sequence shown here is derived from an EMBL/GenBank/DDBJ whole genome shotgun (WGS) entry which is preliminary data.</text>
</comment>
<dbReference type="Gene3D" id="3.30.110.10">
    <property type="entry name" value="Translation initiation factor 3 (IF-3), C-terminal domain"/>
    <property type="match status" value="1"/>
</dbReference>
<evidence type="ECO:0000256" key="3">
    <source>
        <dbReference type="ARBA" id="ARBA00022917"/>
    </source>
</evidence>
<dbReference type="GO" id="GO:0043022">
    <property type="term" value="F:ribosome binding"/>
    <property type="evidence" value="ECO:0007669"/>
    <property type="project" value="TreeGrafter"/>
</dbReference>
<keyword evidence="2" id="KW-0396">Initiation factor</keyword>
<name>A0A4Q5LMT1_9SPHI</name>
<dbReference type="PANTHER" id="PTHR10938:SF0">
    <property type="entry name" value="TRANSLATION INITIATION FACTOR IF-3, MITOCHONDRIAL"/>
    <property type="match status" value="1"/>
</dbReference>